<keyword evidence="1 2" id="KW-0479">Metal-binding</keyword>
<dbReference type="PANTHER" id="PTHR10127:SF850">
    <property type="entry name" value="METALLOENDOPEPTIDASE"/>
    <property type="match status" value="1"/>
</dbReference>
<dbReference type="PROSITE" id="PS51864">
    <property type="entry name" value="ASTACIN"/>
    <property type="match status" value="1"/>
</dbReference>
<dbReference type="OrthoDB" id="291007at2759"/>
<feature type="binding site" evidence="1">
    <location>
        <position position="141"/>
    </location>
    <ligand>
        <name>Zn(2+)</name>
        <dbReference type="ChEBI" id="CHEBI:29105"/>
        <note>catalytic</note>
    </ligand>
</feature>
<proteinExistence type="predicted"/>
<dbReference type="InterPro" id="IPR006026">
    <property type="entry name" value="Peptidase_Metallo"/>
</dbReference>
<keyword evidence="1 2" id="KW-0482">Metalloprotease</keyword>
<evidence type="ECO:0000256" key="2">
    <source>
        <dbReference type="RuleBase" id="RU361183"/>
    </source>
</evidence>
<dbReference type="EC" id="3.4.24.-" evidence="2"/>
<feature type="domain" description="Peptidase M12A" evidence="3">
    <location>
        <begin position="47"/>
        <end position="238"/>
    </location>
</feature>
<sequence>MANLNNSALKKAWILVSLALTVAILKPVESTPLACTNRHAKNQSSRSGVIAPELRWPNATMPYKFTATFPASYRTLFENAIRHITGRTCFRFKPYTFEGSYVVIDQELGCSAEVGRIGGMQTLSLATGCNTLGIFIHEVVHTIGFTHEHERTDRDDYVNIHWENVMPENEENFIKHGSSDIANFGVGYDYTSVMHYHSKTFSKNGLDTVSPKKAGATIGEQGKLSELDIWKINNMYCPGTMGVRIVSRFDGGCIDVKDNNPIQGQIVTVWQNDASVEQQKWTLDWNLFLDEKIGSLLWTWGQNGGELKVMDQNFVNWDVSTWGHNPNAPIIPNQKWTGVRITGNTFAIKNVMTSRCLVHMGTSIRLKTVPCDINDVKQQWEIQNAPA</sequence>
<name>A0A226EWQ9_FOLCA</name>
<feature type="chain" id="PRO_5011810987" description="Metalloendopeptidase" evidence="2">
    <location>
        <begin position="31"/>
        <end position="387"/>
    </location>
</feature>
<dbReference type="InterPro" id="IPR034035">
    <property type="entry name" value="Astacin-like_dom"/>
</dbReference>
<dbReference type="InterPro" id="IPR024079">
    <property type="entry name" value="MetalloPept_cat_dom_sf"/>
</dbReference>
<dbReference type="GO" id="GO:0008270">
    <property type="term" value="F:zinc ion binding"/>
    <property type="evidence" value="ECO:0007669"/>
    <property type="project" value="UniProtKB-UniRule"/>
</dbReference>
<dbReference type="GO" id="GO:0006508">
    <property type="term" value="P:proteolysis"/>
    <property type="evidence" value="ECO:0007669"/>
    <property type="project" value="UniProtKB-KW"/>
</dbReference>
<dbReference type="Proteomes" id="UP000198287">
    <property type="component" value="Unassembled WGS sequence"/>
</dbReference>
<dbReference type="AlphaFoldDB" id="A0A226EWQ9"/>
<keyword evidence="2" id="KW-0732">Signal</keyword>
<dbReference type="Gene3D" id="3.40.390.10">
    <property type="entry name" value="Collagenase (Catalytic Domain)"/>
    <property type="match status" value="1"/>
</dbReference>
<organism evidence="4 5">
    <name type="scientific">Folsomia candida</name>
    <name type="common">Springtail</name>
    <dbReference type="NCBI Taxonomy" id="158441"/>
    <lineage>
        <taxon>Eukaryota</taxon>
        <taxon>Metazoa</taxon>
        <taxon>Ecdysozoa</taxon>
        <taxon>Arthropoda</taxon>
        <taxon>Hexapoda</taxon>
        <taxon>Collembola</taxon>
        <taxon>Entomobryomorpha</taxon>
        <taxon>Isotomoidea</taxon>
        <taxon>Isotomidae</taxon>
        <taxon>Proisotominae</taxon>
        <taxon>Folsomia</taxon>
    </lineage>
</organism>
<keyword evidence="1 2" id="KW-0862">Zinc</keyword>
<keyword evidence="1 2" id="KW-0378">Hydrolase</keyword>
<dbReference type="EMBL" id="LNIX01000001">
    <property type="protein sequence ID" value="OXA61587.1"/>
    <property type="molecule type" value="Genomic_DNA"/>
</dbReference>
<dbReference type="SUPFAM" id="SSF50370">
    <property type="entry name" value="Ricin B-like lectins"/>
    <property type="match status" value="1"/>
</dbReference>
<keyword evidence="1 2" id="KW-0645">Protease</keyword>
<dbReference type="PANTHER" id="PTHR10127">
    <property type="entry name" value="DISCOIDIN, CUB, EGF, LAMININ , AND ZINC METALLOPROTEASE DOMAIN CONTAINING"/>
    <property type="match status" value="1"/>
</dbReference>
<reference evidence="4 5" key="1">
    <citation type="submission" date="2015-12" db="EMBL/GenBank/DDBJ databases">
        <title>The genome of Folsomia candida.</title>
        <authorList>
            <person name="Faddeeva A."/>
            <person name="Derks M.F."/>
            <person name="Anvar Y."/>
            <person name="Smit S."/>
            <person name="Van Straalen N."/>
            <person name="Roelofs D."/>
        </authorList>
    </citation>
    <scope>NUCLEOTIDE SEQUENCE [LARGE SCALE GENOMIC DNA]</scope>
    <source>
        <strain evidence="4 5">VU population</strain>
        <tissue evidence="4">Whole body</tissue>
    </source>
</reference>
<dbReference type="SUPFAM" id="SSF55486">
    <property type="entry name" value="Metalloproteases ('zincins'), catalytic domain"/>
    <property type="match status" value="1"/>
</dbReference>
<dbReference type="Pfam" id="PF01400">
    <property type="entry name" value="Astacin"/>
    <property type="match status" value="1"/>
</dbReference>
<dbReference type="InterPro" id="IPR001506">
    <property type="entry name" value="Peptidase_M12A"/>
</dbReference>
<comment type="caution">
    <text evidence="4">The sequence shown here is derived from an EMBL/GenBank/DDBJ whole genome shotgun (WGS) entry which is preliminary data.</text>
</comment>
<dbReference type="GO" id="GO:0004222">
    <property type="term" value="F:metalloendopeptidase activity"/>
    <property type="evidence" value="ECO:0007669"/>
    <property type="project" value="UniProtKB-UniRule"/>
</dbReference>
<dbReference type="PROSITE" id="PS50231">
    <property type="entry name" value="RICIN_B_LECTIN"/>
    <property type="match status" value="1"/>
</dbReference>
<dbReference type="InterPro" id="IPR035992">
    <property type="entry name" value="Ricin_B-like_lectins"/>
</dbReference>
<feature type="binding site" evidence="1">
    <location>
        <position position="137"/>
    </location>
    <ligand>
        <name>Zn(2+)</name>
        <dbReference type="ChEBI" id="CHEBI:29105"/>
        <note>catalytic</note>
    </ligand>
</feature>
<evidence type="ECO:0000313" key="5">
    <source>
        <dbReference type="Proteomes" id="UP000198287"/>
    </source>
</evidence>
<accession>A0A226EWQ9</accession>
<dbReference type="Gene3D" id="2.80.10.50">
    <property type="match status" value="1"/>
</dbReference>
<feature type="binding site" evidence="1">
    <location>
        <position position="147"/>
    </location>
    <ligand>
        <name>Zn(2+)</name>
        <dbReference type="ChEBI" id="CHEBI:29105"/>
        <note>catalytic</note>
    </ligand>
</feature>
<comment type="cofactor">
    <cofactor evidence="1 2">
        <name>Zn(2+)</name>
        <dbReference type="ChEBI" id="CHEBI:29105"/>
    </cofactor>
    <text evidence="1 2">Binds 1 zinc ion per subunit.</text>
</comment>
<evidence type="ECO:0000313" key="4">
    <source>
        <dbReference type="EMBL" id="OXA61587.1"/>
    </source>
</evidence>
<dbReference type="CDD" id="cd00161">
    <property type="entry name" value="beta-trefoil_Ricin-like"/>
    <property type="match status" value="1"/>
</dbReference>
<dbReference type="SMART" id="SM00235">
    <property type="entry name" value="ZnMc"/>
    <property type="match status" value="1"/>
</dbReference>
<keyword evidence="5" id="KW-1185">Reference proteome</keyword>
<dbReference type="PRINTS" id="PR00480">
    <property type="entry name" value="ASTACIN"/>
</dbReference>
<gene>
    <name evidence="4" type="ORF">Fcan01_00497</name>
</gene>
<feature type="active site" evidence="1">
    <location>
        <position position="138"/>
    </location>
</feature>
<dbReference type="CDD" id="cd04280">
    <property type="entry name" value="ZnMc_astacin_like"/>
    <property type="match status" value="1"/>
</dbReference>
<comment type="caution">
    <text evidence="1">Lacks conserved residue(s) required for the propagation of feature annotation.</text>
</comment>
<protein>
    <recommendedName>
        <fullName evidence="2">Metalloendopeptidase</fullName>
        <ecNumber evidence="2">3.4.24.-</ecNumber>
    </recommendedName>
</protein>
<evidence type="ECO:0000256" key="1">
    <source>
        <dbReference type="PROSITE-ProRule" id="PRU01211"/>
    </source>
</evidence>
<evidence type="ECO:0000259" key="3">
    <source>
        <dbReference type="PROSITE" id="PS51864"/>
    </source>
</evidence>
<feature type="signal peptide" evidence="2">
    <location>
        <begin position="1"/>
        <end position="30"/>
    </location>
</feature>